<organism evidence="2 3">
    <name type="scientific">Paraburkholderia lycopersici</name>
    <dbReference type="NCBI Taxonomy" id="416944"/>
    <lineage>
        <taxon>Bacteria</taxon>
        <taxon>Pseudomonadati</taxon>
        <taxon>Pseudomonadota</taxon>
        <taxon>Betaproteobacteria</taxon>
        <taxon>Burkholderiales</taxon>
        <taxon>Burkholderiaceae</taxon>
        <taxon>Paraburkholderia</taxon>
    </lineage>
</organism>
<dbReference type="OrthoDB" id="8759063at2"/>
<dbReference type="EMBL" id="FMYQ01000047">
    <property type="protein sequence ID" value="SDE41474.1"/>
    <property type="molecule type" value="Genomic_DNA"/>
</dbReference>
<keyword evidence="3" id="KW-1185">Reference proteome</keyword>
<gene>
    <name evidence="2" type="ORF">SAMN05421548_14717</name>
</gene>
<sequence>MARIYSQQGDTVDAICFRFYGYTAGAVEATLETNPGLADYGPVLPIGTPVDMPDLTNEQPTTPLVNLWD</sequence>
<dbReference type="RefSeq" id="WP_092006134.1">
    <property type="nucleotide sequence ID" value="NZ_FMYQ01000047.1"/>
</dbReference>
<proteinExistence type="predicted"/>
<feature type="region of interest" description="Disordered" evidence="1">
    <location>
        <begin position="50"/>
        <end position="69"/>
    </location>
</feature>
<evidence type="ECO:0000256" key="1">
    <source>
        <dbReference type="SAM" id="MobiDB-lite"/>
    </source>
</evidence>
<evidence type="ECO:0000313" key="2">
    <source>
        <dbReference type="EMBL" id="SDE41474.1"/>
    </source>
</evidence>
<dbReference type="AlphaFoldDB" id="A0A1G7CPX0"/>
<evidence type="ECO:0000313" key="3">
    <source>
        <dbReference type="Proteomes" id="UP000198908"/>
    </source>
</evidence>
<accession>A0A1G7CPX0</accession>
<protein>
    <submittedName>
        <fullName evidence="2">P2-like prophage tail protein X</fullName>
    </submittedName>
</protein>
<reference evidence="3" key="1">
    <citation type="submission" date="2016-09" db="EMBL/GenBank/DDBJ databases">
        <authorList>
            <person name="Varghese N."/>
            <person name="Submissions S."/>
        </authorList>
    </citation>
    <scope>NUCLEOTIDE SEQUENCE [LARGE SCALE GENOMIC DNA]</scope>
    <source>
        <strain evidence="3">TNe-862</strain>
    </source>
</reference>
<dbReference type="InterPro" id="IPR008861">
    <property type="entry name" value="GpX-like"/>
</dbReference>
<dbReference type="STRING" id="416944.SAMN05421548_14717"/>
<feature type="compositionally biased region" description="Polar residues" evidence="1">
    <location>
        <begin position="56"/>
        <end position="69"/>
    </location>
</feature>
<name>A0A1G7CPX0_9BURK</name>
<dbReference type="Pfam" id="PF05489">
    <property type="entry name" value="Phage_tail_X"/>
    <property type="match status" value="1"/>
</dbReference>
<dbReference type="Proteomes" id="UP000198908">
    <property type="component" value="Unassembled WGS sequence"/>
</dbReference>